<dbReference type="Proteomes" id="UP000198650">
    <property type="component" value="Unassembled WGS sequence"/>
</dbReference>
<dbReference type="OrthoDB" id="2972173at2"/>
<accession>A0A1I0TGI1</accession>
<sequence length="63" mass="7043">MTKVKIVEHGGEEHITEVEKFDAKALYEQIKAAQNHDTPDYVVVIGNVIIDARSIKAVVPVRE</sequence>
<dbReference type="EMBL" id="FOJS01000028">
    <property type="protein sequence ID" value="SFA50901.1"/>
    <property type="molecule type" value="Genomic_DNA"/>
</dbReference>
<protein>
    <submittedName>
        <fullName evidence="1">Uncharacterized protein</fullName>
    </submittedName>
</protein>
<dbReference type="RefSeq" id="WP_090950171.1">
    <property type="nucleotide sequence ID" value="NZ_FOJS01000028.1"/>
</dbReference>
<proteinExistence type="predicted"/>
<name>A0A1I0TGI1_9BACL</name>
<organism evidence="1 2">
    <name type="scientific">Parageobacillus thermantarcticus</name>
    <dbReference type="NCBI Taxonomy" id="186116"/>
    <lineage>
        <taxon>Bacteria</taxon>
        <taxon>Bacillati</taxon>
        <taxon>Bacillota</taxon>
        <taxon>Bacilli</taxon>
        <taxon>Bacillales</taxon>
        <taxon>Anoxybacillaceae</taxon>
        <taxon>Parageobacillus</taxon>
    </lineage>
</organism>
<reference evidence="2" key="1">
    <citation type="submission" date="2016-10" db="EMBL/GenBank/DDBJ databases">
        <authorList>
            <person name="Varghese N."/>
            <person name="Submissions S."/>
        </authorList>
    </citation>
    <scope>NUCLEOTIDE SEQUENCE [LARGE SCALE GENOMIC DNA]</scope>
    <source>
        <strain evidence="2">M1</strain>
    </source>
</reference>
<keyword evidence="2" id="KW-1185">Reference proteome</keyword>
<gene>
    <name evidence="1" type="ORF">SAMN05192569_102810</name>
</gene>
<dbReference type="STRING" id="186116.SAMN05192569_102810"/>
<dbReference type="AlphaFoldDB" id="A0A1I0TGI1"/>
<evidence type="ECO:0000313" key="2">
    <source>
        <dbReference type="Proteomes" id="UP000198650"/>
    </source>
</evidence>
<evidence type="ECO:0000313" key="1">
    <source>
        <dbReference type="EMBL" id="SFA50901.1"/>
    </source>
</evidence>